<organism evidence="2 3">
    <name type="scientific">Enemella evansiae</name>
    <dbReference type="NCBI Taxonomy" id="2016499"/>
    <lineage>
        <taxon>Bacteria</taxon>
        <taxon>Bacillati</taxon>
        <taxon>Actinomycetota</taxon>
        <taxon>Actinomycetes</taxon>
        <taxon>Propionibacteriales</taxon>
        <taxon>Propionibacteriaceae</taxon>
        <taxon>Enemella</taxon>
    </lineage>
</organism>
<keyword evidence="3" id="KW-1185">Reference proteome</keyword>
<accession>A0A255GEY0</accession>
<dbReference type="RefSeq" id="WP_094403102.1">
    <property type="nucleotide sequence ID" value="NZ_NMVL01000024.1"/>
</dbReference>
<evidence type="ECO:0000256" key="1">
    <source>
        <dbReference type="SAM" id="MobiDB-lite"/>
    </source>
</evidence>
<dbReference type="Proteomes" id="UP000215896">
    <property type="component" value="Unassembled WGS sequence"/>
</dbReference>
<dbReference type="InterPro" id="IPR008773">
    <property type="entry name" value="PhnI"/>
</dbReference>
<proteinExistence type="predicted"/>
<accession>A0A4R6LSM7</accession>
<feature type="region of interest" description="Disordered" evidence="1">
    <location>
        <begin position="135"/>
        <end position="167"/>
    </location>
</feature>
<name>A0A255GEY0_9ACTN</name>
<evidence type="ECO:0000313" key="2">
    <source>
        <dbReference type="EMBL" id="OYO12883.1"/>
    </source>
</evidence>
<dbReference type="AlphaFoldDB" id="A0A255GEY0"/>
<dbReference type="EMBL" id="NMVO01000014">
    <property type="protein sequence ID" value="OYO12883.1"/>
    <property type="molecule type" value="Genomic_DNA"/>
</dbReference>
<reference evidence="2 3" key="1">
    <citation type="submission" date="2017-07" db="EMBL/GenBank/DDBJ databases">
        <title>Draft whole genome sequences of clinical Proprionibacteriaceae strains.</title>
        <authorList>
            <person name="Bernier A.-M."/>
            <person name="Bernard K."/>
            <person name="Domingo M.-C."/>
        </authorList>
    </citation>
    <scope>NUCLEOTIDE SEQUENCE [LARGE SCALE GENOMIC DNA]</scope>
    <source>
        <strain evidence="2 3">NML 030167</strain>
    </source>
</reference>
<dbReference type="PIRSF" id="PIRSF007313">
    <property type="entry name" value="PhnI"/>
    <property type="match status" value="1"/>
</dbReference>
<protein>
    <submittedName>
        <fullName evidence="2">Phosphonate metabolism protein PhnI</fullName>
    </submittedName>
</protein>
<sequence length="374" mass="40854">MTYAGTNRGGTTAILTAESLVREDAERLATDLDPVGVAQVQRHFPEALDRLMGEAALWDRELAAIAFLQARGDLPEAVHLLRAHRSTLPRLAVSEPVDPDEIQLLRRIVPAHRSPDGPQLLGRTVDYTARLLRAPGAADPLPPTADLLDAEPAEDGTHPDRPPQRYSRWLADRDLLTARGDDGDPEPFDLALQNITLPAPRSALLSAMAMAETGGLIAQWYRNILGPDGYADESVTLGDVRHGRLPVRVTHPHTGNPVAIGTIDTSECEAIAHLDERGEDPSRFDVGFGMALGHNERKAISMSIMDLAAHRYADSPEGRPLQQLILMTTDGLASNGFLEHLKLPHYVTFRSMVDRAVAAGQEDSPRQQECDHDH</sequence>
<dbReference type="GO" id="GO:0019634">
    <property type="term" value="P:organic phosphonate metabolic process"/>
    <property type="evidence" value="ECO:0007669"/>
    <property type="project" value="InterPro"/>
</dbReference>
<dbReference type="OrthoDB" id="9790536at2"/>
<dbReference type="Pfam" id="PF05861">
    <property type="entry name" value="PhnI"/>
    <property type="match status" value="1"/>
</dbReference>
<gene>
    <name evidence="2" type="ORF">CGZ94_13410</name>
</gene>
<comment type="caution">
    <text evidence="2">The sequence shown here is derived from an EMBL/GenBank/DDBJ whole genome shotgun (WGS) entry which is preliminary data.</text>
</comment>
<evidence type="ECO:0000313" key="3">
    <source>
        <dbReference type="Proteomes" id="UP000215896"/>
    </source>
</evidence>